<reference evidence="2 3" key="1">
    <citation type="submission" date="2010-03" db="EMBL/GenBank/DDBJ databases">
        <authorList>
            <person name="Glass J.I."/>
            <person name="Benders G.A."/>
            <person name="Durkin A.S."/>
            <person name="Farmerie W.G."/>
            <person name="Hlavinka K."/>
            <person name="Hostetler J."/>
            <person name="Jackson J."/>
            <person name="May M.A."/>
            <person name="Miller R.H."/>
            <person name="Paralanov V."/>
            <person name="Radune D."/>
            <person name="Szczypinski B."/>
            <person name="Brown D.R."/>
        </authorList>
    </citation>
    <scope>NUCLEOTIDE SEQUENCE [LARGE SCALE GENOMIC DNA]</scope>
    <source>
        <strain evidence="2 3">A21JP2</strain>
    </source>
</reference>
<keyword evidence="1" id="KW-0472">Membrane</keyword>
<accession>D4XW74</accession>
<evidence type="ECO:0000256" key="1">
    <source>
        <dbReference type="SAM" id="Phobius"/>
    </source>
</evidence>
<proteinExistence type="predicted"/>
<keyword evidence="1" id="KW-0812">Transmembrane</keyword>
<name>D4XW74_9BACT</name>
<dbReference type="AlphaFoldDB" id="D4XW74"/>
<protein>
    <submittedName>
        <fullName evidence="2">Uncharacterized protein</fullName>
    </submittedName>
</protein>
<dbReference type="EMBL" id="ADNC01000022">
    <property type="protein sequence ID" value="EFF41403.1"/>
    <property type="molecule type" value="Genomic_DNA"/>
</dbReference>
<sequence length="109" mass="13258">MTSIIVLVIIEVLGLIVLYMLSLKIYFVWKYKKEKNLWVFFEGYKLYRKLSFLDFSKHDYDKLFSDEIEQQRVTKGSLALSDRYEINIDKKYKNNHSSNNKNDWEFKNK</sequence>
<feature type="transmembrane region" description="Helical" evidence="1">
    <location>
        <begin position="6"/>
        <end position="27"/>
    </location>
</feature>
<gene>
    <name evidence="2" type="ORF">MALL_0703</name>
</gene>
<comment type="caution">
    <text evidence="2">The sequence shown here is derived from an EMBL/GenBank/DDBJ whole genome shotgun (WGS) entry which is preliminary data.</text>
</comment>
<dbReference type="Proteomes" id="UP000004757">
    <property type="component" value="Unassembled WGS sequence"/>
</dbReference>
<keyword evidence="1" id="KW-1133">Transmembrane helix</keyword>
<keyword evidence="3" id="KW-1185">Reference proteome</keyword>
<dbReference type="eggNOG" id="ENOG5031ZIJ">
    <property type="taxonomic scope" value="Bacteria"/>
</dbReference>
<evidence type="ECO:0000313" key="3">
    <source>
        <dbReference type="Proteomes" id="UP000004757"/>
    </source>
</evidence>
<evidence type="ECO:0000313" key="2">
    <source>
        <dbReference type="EMBL" id="EFF41403.1"/>
    </source>
</evidence>
<organism evidence="2 3">
    <name type="scientific">Mycoplasmopsis alligatoris A21JP2</name>
    <dbReference type="NCBI Taxonomy" id="747682"/>
    <lineage>
        <taxon>Bacteria</taxon>
        <taxon>Bacillati</taxon>
        <taxon>Mycoplasmatota</taxon>
        <taxon>Mycoplasmoidales</taxon>
        <taxon>Metamycoplasmataceae</taxon>
        <taxon>Mycoplasmopsis</taxon>
    </lineage>
</organism>